<dbReference type="InterPro" id="IPR017853">
    <property type="entry name" value="GH"/>
</dbReference>
<dbReference type="Pfam" id="PF02836">
    <property type="entry name" value="Glyco_hydro_2_C"/>
    <property type="match status" value="1"/>
</dbReference>
<keyword evidence="2 8" id="KW-0378">Hydrolase</keyword>
<dbReference type="SUPFAM" id="SSF49785">
    <property type="entry name" value="Galactose-binding domain-like"/>
    <property type="match status" value="1"/>
</dbReference>
<dbReference type="SUPFAM" id="SSF49303">
    <property type="entry name" value="beta-Galactosidase/glucuronidase domain"/>
    <property type="match status" value="1"/>
</dbReference>
<evidence type="ECO:0000256" key="1">
    <source>
        <dbReference type="ARBA" id="ARBA00007401"/>
    </source>
</evidence>
<evidence type="ECO:0000313" key="9">
    <source>
        <dbReference type="Proteomes" id="UP001431776"/>
    </source>
</evidence>
<dbReference type="InterPro" id="IPR006103">
    <property type="entry name" value="Glyco_hydro_2_cat"/>
</dbReference>
<dbReference type="SUPFAM" id="SSF51445">
    <property type="entry name" value="(Trans)glycosidases"/>
    <property type="match status" value="1"/>
</dbReference>
<evidence type="ECO:0000256" key="4">
    <source>
        <dbReference type="SAM" id="MobiDB-lite"/>
    </source>
</evidence>
<protein>
    <submittedName>
        <fullName evidence="8">Glycoside hydrolase family 2 TIM barrel-domain containing protein</fullName>
    </submittedName>
</protein>
<proteinExistence type="inferred from homology"/>
<dbReference type="AlphaFoldDB" id="A0AAW6TXI3"/>
<dbReference type="Gene3D" id="2.60.120.260">
    <property type="entry name" value="Galactose-binding domain-like"/>
    <property type="match status" value="1"/>
</dbReference>
<evidence type="ECO:0000256" key="3">
    <source>
        <dbReference type="ARBA" id="ARBA00023295"/>
    </source>
</evidence>
<reference evidence="8" key="1">
    <citation type="submission" date="2023-05" db="EMBL/GenBank/DDBJ databases">
        <title>Anaerotaeda fermentans gen. nov., sp. nov., a novel anaerobic planctomycete of the new family within the order Sedimentisphaerales isolated from Taman Peninsula, Russia.</title>
        <authorList>
            <person name="Khomyakova M.A."/>
            <person name="Merkel A.Y."/>
            <person name="Slobodkin A.I."/>
        </authorList>
    </citation>
    <scope>NUCLEOTIDE SEQUENCE</scope>
    <source>
        <strain evidence="8">M17dextr</strain>
    </source>
</reference>
<dbReference type="Proteomes" id="UP001431776">
    <property type="component" value="Unassembled WGS sequence"/>
</dbReference>
<dbReference type="InterPro" id="IPR013783">
    <property type="entry name" value="Ig-like_fold"/>
</dbReference>
<comment type="similarity">
    <text evidence="1">Belongs to the glycosyl hydrolase 2 family.</text>
</comment>
<dbReference type="PANTHER" id="PTHR42732:SF2">
    <property type="entry name" value="BETA-MANNOSIDASE"/>
    <property type="match status" value="1"/>
</dbReference>
<feature type="domain" description="Glycoside hydrolase family 2 catalytic" evidence="6">
    <location>
        <begin position="403"/>
        <end position="522"/>
    </location>
</feature>
<evidence type="ECO:0000259" key="6">
    <source>
        <dbReference type="Pfam" id="PF02836"/>
    </source>
</evidence>
<evidence type="ECO:0000259" key="5">
    <source>
        <dbReference type="Pfam" id="PF00703"/>
    </source>
</evidence>
<feature type="domain" description="Glycosyl hydrolases family 2 sugar binding" evidence="7">
    <location>
        <begin position="67"/>
        <end position="167"/>
    </location>
</feature>
<dbReference type="InterPro" id="IPR036156">
    <property type="entry name" value="Beta-gal/glucu_dom_sf"/>
</dbReference>
<organism evidence="8 9">
    <name type="scientific">Anaerobaca lacustris</name>
    <dbReference type="NCBI Taxonomy" id="3044600"/>
    <lineage>
        <taxon>Bacteria</taxon>
        <taxon>Pseudomonadati</taxon>
        <taxon>Planctomycetota</taxon>
        <taxon>Phycisphaerae</taxon>
        <taxon>Sedimentisphaerales</taxon>
        <taxon>Anaerobacaceae</taxon>
        <taxon>Anaerobaca</taxon>
    </lineage>
</organism>
<comment type="caution">
    <text evidence="8">The sequence shown here is derived from an EMBL/GenBank/DDBJ whole genome shotgun (WGS) entry which is preliminary data.</text>
</comment>
<dbReference type="RefSeq" id="WP_349245605.1">
    <property type="nucleotide sequence ID" value="NZ_JASCXX010000017.1"/>
</dbReference>
<evidence type="ECO:0000256" key="2">
    <source>
        <dbReference type="ARBA" id="ARBA00022801"/>
    </source>
</evidence>
<dbReference type="InterPro" id="IPR006102">
    <property type="entry name" value="Ig-like_GH2"/>
</dbReference>
<dbReference type="InterPro" id="IPR051913">
    <property type="entry name" value="GH2_Domain-Containing"/>
</dbReference>
<name>A0AAW6TXI3_9BACT</name>
<dbReference type="InterPro" id="IPR008979">
    <property type="entry name" value="Galactose-bd-like_sf"/>
</dbReference>
<dbReference type="Pfam" id="PF00703">
    <property type="entry name" value="Glyco_hydro_2"/>
    <property type="match status" value="1"/>
</dbReference>
<dbReference type="PANTHER" id="PTHR42732">
    <property type="entry name" value="BETA-GALACTOSIDASE"/>
    <property type="match status" value="1"/>
</dbReference>
<sequence length="935" mass="105474">MRDISRTIPAIAVILAMVVCGIWGNPARAQDIPLPEHPRPNFERPLWINLNGPWQLGFDKEDAGLANNWSSGKTEFPLSIMVPFPWGSDLSGVEDQADIAWYKRTIRVPADWKANRVFVVVGACDWRTAGWLDGQKVGSFQGGYTPFEFELTDHVKWGQDQTLVLRVDDTPHPFKLEGKQGYGQAKGIWQTIYLEARPKVALETVHFLPDIDAGKVTVKATLSQPAPDAMRLAIQFKPEDRASGAAQTTVAKGRQEIEFDVPIKPMRLWSLEDPYLYEVKAVLSGQGAEDVVSTYFGMRKISVVNLPGTDYPYIALNNKPVYLKMSLDQAYHPEGFYTFPSDAFMRDEILRSRQIGLNGQRIHVKIGIPRKLYWADKLGMLIMADVPNSWGQPDADMRNEIEVALRGMIKRDFNHPCIFSWVPFNETWGLRTGDKGYTPETQEWVASVVRLAKRLDPTRLVEDNSPCNHDHVLTDINSWHAYLPGYEWTEHLAQVTRDTYEGSTWNYIGGRKQGREPLFNSECGNVWGYEGSTGDVDWSWDYHLMMDAFRRHPKVCGWLYTEHHDVINEWNGYWRFDRSEKFTGMEELMPGMSLRDLHSDFYVALSEELCQEVKPGSSLEVPLYVSFLTDAQAGQALTLRASLRGWDSLGRERSFGRIQRRNIPYRAWMCGAIDPLEVTMPDEPAVAVLAVQIEDRAGVVLARNFTTFAVRDGAQPRQETLTQRNRTMKVVRFAPKSFSKAEWPVKQWNVFDGLKVNGAGAGYFEYRIPWPQGLDVGDVETASFRAEISAKQLFGKDKEGAGKQEGDFMRGRGTHDPSLNPNAYPMTDETPSPSAVRIRIAGEAIATIDLPDDPADHRGILSWHAQKRDGKLNEAGSYGYLVTAQIPGPVLRKAAREGTIVIRLETDEAIAGGIAIYGEQFGRYPLDPTLAFVMK</sequence>
<evidence type="ECO:0000259" key="7">
    <source>
        <dbReference type="Pfam" id="PF02837"/>
    </source>
</evidence>
<dbReference type="Gene3D" id="3.20.20.80">
    <property type="entry name" value="Glycosidases"/>
    <property type="match status" value="1"/>
</dbReference>
<gene>
    <name evidence="8" type="ORF">QJ522_14145</name>
</gene>
<dbReference type="Gene3D" id="2.60.40.10">
    <property type="entry name" value="Immunoglobulins"/>
    <property type="match status" value="1"/>
</dbReference>
<feature type="domain" description="Glycoside hydrolase family 2 immunoglobulin-like beta-sandwich" evidence="5">
    <location>
        <begin position="202"/>
        <end position="299"/>
    </location>
</feature>
<dbReference type="EMBL" id="JASCXX010000017">
    <property type="protein sequence ID" value="MDI6450197.1"/>
    <property type="molecule type" value="Genomic_DNA"/>
</dbReference>
<dbReference type="GO" id="GO:0005975">
    <property type="term" value="P:carbohydrate metabolic process"/>
    <property type="evidence" value="ECO:0007669"/>
    <property type="project" value="InterPro"/>
</dbReference>
<evidence type="ECO:0000313" key="8">
    <source>
        <dbReference type="EMBL" id="MDI6450197.1"/>
    </source>
</evidence>
<dbReference type="InterPro" id="IPR006104">
    <property type="entry name" value="Glyco_hydro_2_N"/>
</dbReference>
<dbReference type="Pfam" id="PF02837">
    <property type="entry name" value="Glyco_hydro_2_N"/>
    <property type="match status" value="1"/>
</dbReference>
<dbReference type="GO" id="GO:0004553">
    <property type="term" value="F:hydrolase activity, hydrolyzing O-glycosyl compounds"/>
    <property type="evidence" value="ECO:0007669"/>
    <property type="project" value="InterPro"/>
</dbReference>
<accession>A0AAW6TXI3</accession>
<feature type="region of interest" description="Disordered" evidence="4">
    <location>
        <begin position="808"/>
        <end position="832"/>
    </location>
</feature>
<keyword evidence="9" id="KW-1185">Reference proteome</keyword>
<keyword evidence="3" id="KW-0326">Glycosidase</keyword>